<evidence type="ECO:0000313" key="3">
    <source>
        <dbReference type="EMBL" id="CAK6954247.1"/>
    </source>
</evidence>
<comment type="caution">
    <text evidence="3">The sequence shown here is derived from an EMBL/GenBank/DDBJ whole genome shotgun (WGS) entry which is preliminary data.</text>
</comment>
<keyword evidence="4" id="KW-1185">Reference proteome</keyword>
<evidence type="ECO:0000313" key="4">
    <source>
        <dbReference type="Proteomes" id="UP001314229"/>
    </source>
</evidence>
<evidence type="ECO:0000256" key="1">
    <source>
        <dbReference type="SAM" id="Coils"/>
    </source>
</evidence>
<feature type="coiled-coil region" evidence="1">
    <location>
        <begin position="63"/>
        <end position="97"/>
    </location>
</feature>
<reference evidence="3 4" key="1">
    <citation type="submission" date="2024-01" db="EMBL/GenBank/DDBJ databases">
        <authorList>
            <person name="Alioto T."/>
            <person name="Alioto T."/>
            <person name="Gomez Garrido J."/>
        </authorList>
    </citation>
    <scope>NUCLEOTIDE SEQUENCE [LARGE SCALE GENOMIC DNA]</scope>
</reference>
<protein>
    <submittedName>
        <fullName evidence="3">Unnamed protein product</fullName>
    </submittedName>
</protein>
<gene>
    <name evidence="3" type="ORF">FSCOSCO3_A032475</name>
</gene>
<organism evidence="3 4">
    <name type="scientific">Scomber scombrus</name>
    <name type="common">Atlantic mackerel</name>
    <name type="synonym">Scomber vernalis</name>
    <dbReference type="NCBI Taxonomy" id="13677"/>
    <lineage>
        <taxon>Eukaryota</taxon>
        <taxon>Metazoa</taxon>
        <taxon>Chordata</taxon>
        <taxon>Craniata</taxon>
        <taxon>Vertebrata</taxon>
        <taxon>Euteleostomi</taxon>
        <taxon>Actinopterygii</taxon>
        <taxon>Neopterygii</taxon>
        <taxon>Teleostei</taxon>
        <taxon>Neoteleostei</taxon>
        <taxon>Acanthomorphata</taxon>
        <taxon>Pelagiaria</taxon>
        <taxon>Scombriformes</taxon>
        <taxon>Scombridae</taxon>
        <taxon>Scomber</taxon>
    </lineage>
</organism>
<dbReference type="EMBL" id="CAWUFR010000016">
    <property type="protein sequence ID" value="CAK6954247.1"/>
    <property type="molecule type" value="Genomic_DNA"/>
</dbReference>
<evidence type="ECO:0000256" key="2">
    <source>
        <dbReference type="SAM" id="MobiDB-lite"/>
    </source>
</evidence>
<sequence>MKPKKGESQSQKTASQTSAHTASNEAILAAITTQGVELAKVSKLVDDLKKSMEGRLDSIEACLSTFQKEHHEAQLRMDDMNEALTTADNRITALEARSKLQVTHNNAVKVFNSPSDAERFPDFLIDKT</sequence>
<accession>A0AAV1N445</accession>
<dbReference type="Proteomes" id="UP001314229">
    <property type="component" value="Unassembled WGS sequence"/>
</dbReference>
<keyword evidence="1" id="KW-0175">Coiled coil</keyword>
<feature type="region of interest" description="Disordered" evidence="2">
    <location>
        <begin position="1"/>
        <end position="22"/>
    </location>
</feature>
<feature type="compositionally biased region" description="Low complexity" evidence="2">
    <location>
        <begin position="8"/>
        <end position="22"/>
    </location>
</feature>
<dbReference type="AlphaFoldDB" id="A0AAV1N445"/>
<name>A0AAV1N445_SCOSC</name>
<proteinExistence type="predicted"/>